<comment type="similarity">
    <text evidence="1">Belongs to the glycosyltransferase 32 family.</text>
</comment>
<keyword evidence="5" id="KW-1185">Reference proteome</keyword>
<dbReference type="EMBL" id="QPFP01000056">
    <property type="protein sequence ID" value="TEB25513.1"/>
    <property type="molecule type" value="Genomic_DNA"/>
</dbReference>
<evidence type="ECO:0000256" key="3">
    <source>
        <dbReference type="SAM" id="Phobius"/>
    </source>
</evidence>
<organism evidence="4 5">
    <name type="scientific">Coprinellus micaceus</name>
    <name type="common">Glistening ink-cap mushroom</name>
    <name type="synonym">Coprinus micaceus</name>
    <dbReference type="NCBI Taxonomy" id="71717"/>
    <lineage>
        <taxon>Eukaryota</taxon>
        <taxon>Fungi</taxon>
        <taxon>Dikarya</taxon>
        <taxon>Basidiomycota</taxon>
        <taxon>Agaricomycotina</taxon>
        <taxon>Agaricomycetes</taxon>
        <taxon>Agaricomycetidae</taxon>
        <taxon>Agaricales</taxon>
        <taxon>Agaricineae</taxon>
        <taxon>Psathyrellaceae</taxon>
        <taxon>Coprinellus</taxon>
    </lineage>
</organism>
<feature type="transmembrane region" description="Helical" evidence="3">
    <location>
        <begin position="73"/>
        <end position="92"/>
    </location>
</feature>
<accession>A0A4Y7SUG6</accession>
<feature type="region of interest" description="Disordered" evidence="2">
    <location>
        <begin position="696"/>
        <end position="741"/>
    </location>
</feature>
<dbReference type="InterPro" id="IPR051733">
    <property type="entry name" value="WD_repeat_DCAF13/WDSOF1"/>
</dbReference>
<dbReference type="GO" id="GO:0016740">
    <property type="term" value="F:transferase activity"/>
    <property type="evidence" value="ECO:0007669"/>
    <property type="project" value="UniProtKB-KW"/>
</dbReference>
<comment type="caution">
    <text evidence="4">The sequence shown here is derived from an EMBL/GenBank/DDBJ whole genome shotgun (WGS) entry which is preliminary data.</text>
</comment>
<keyword evidence="3" id="KW-0812">Transmembrane</keyword>
<evidence type="ECO:0000256" key="1">
    <source>
        <dbReference type="ARBA" id="ARBA00009003"/>
    </source>
</evidence>
<keyword evidence="3" id="KW-0472">Membrane</keyword>
<dbReference type="AlphaFoldDB" id="A0A4Y7SUG6"/>
<dbReference type="OrthoDB" id="108365at2759"/>
<dbReference type="Proteomes" id="UP000298030">
    <property type="component" value="Unassembled WGS sequence"/>
</dbReference>
<evidence type="ECO:0000313" key="5">
    <source>
        <dbReference type="Proteomes" id="UP000298030"/>
    </source>
</evidence>
<dbReference type="SUPFAM" id="SSF53448">
    <property type="entry name" value="Nucleotide-diphospho-sugar transferases"/>
    <property type="match status" value="1"/>
</dbReference>
<feature type="region of interest" description="Disordered" evidence="2">
    <location>
        <begin position="157"/>
        <end position="184"/>
    </location>
</feature>
<dbReference type="PANTHER" id="PTHR22851:SF1">
    <property type="entry name" value="GLYCOSYLTRANSFERASE FAMILY 32 PROTEIN"/>
    <property type="match status" value="1"/>
</dbReference>
<name>A0A4Y7SUG6_COPMI</name>
<feature type="region of interest" description="Disordered" evidence="2">
    <location>
        <begin position="268"/>
        <end position="287"/>
    </location>
</feature>
<dbReference type="Pfam" id="PF04488">
    <property type="entry name" value="Gly_transf_sug"/>
    <property type="match status" value="1"/>
</dbReference>
<evidence type="ECO:0000256" key="2">
    <source>
        <dbReference type="SAM" id="MobiDB-lite"/>
    </source>
</evidence>
<reference evidence="4 5" key="1">
    <citation type="journal article" date="2019" name="Nat. Ecol. Evol.">
        <title>Megaphylogeny resolves global patterns of mushroom evolution.</title>
        <authorList>
            <person name="Varga T."/>
            <person name="Krizsan K."/>
            <person name="Foldi C."/>
            <person name="Dima B."/>
            <person name="Sanchez-Garcia M."/>
            <person name="Sanchez-Ramirez S."/>
            <person name="Szollosi G.J."/>
            <person name="Szarkandi J.G."/>
            <person name="Papp V."/>
            <person name="Albert L."/>
            <person name="Andreopoulos W."/>
            <person name="Angelini C."/>
            <person name="Antonin V."/>
            <person name="Barry K.W."/>
            <person name="Bougher N.L."/>
            <person name="Buchanan P."/>
            <person name="Buyck B."/>
            <person name="Bense V."/>
            <person name="Catcheside P."/>
            <person name="Chovatia M."/>
            <person name="Cooper J."/>
            <person name="Damon W."/>
            <person name="Desjardin D."/>
            <person name="Finy P."/>
            <person name="Geml J."/>
            <person name="Haridas S."/>
            <person name="Hughes K."/>
            <person name="Justo A."/>
            <person name="Karasinski D."/>
            <person name="Kautmanova I."/>
            <person name="Kiss B."/>
            <person name="Kocsube S."/>
            <person name="Kotiranta H."/>
            <person name="LaButti K.M."/>
            <person name="Lechner B.E."/>
            <person name="Liimatainen K."/>
            <person name="Lipzen A."/>
            <person name="Lukacs Z."/>
            <person name="Mihaltcheva S."/>
            <person name="Morgado L.N."/>
            <person name="Niskanen T."/>
            <person name="Noordeloos M.E."/>
            <person name="Ohm R.A."/>
            <person name="Ortiz-Santana B."/>
            <person name="Ovrebo C."/>
            <person name="Racz N."/>
            <person name="Riley R."/>
            <person name="Savchenko A."/>
            <person name="Shiryaev A."/>
            <person name="Soop K."/>
            <person name="Spirin V."/>
            <person name="Szebenyi C."/>
            <person name="Tomsovsky M."/>
            <person name="Tulloss R.E."/>
            <person name="Uehling J."/>
            <person name="Grigoriev I.V."/>
            <person name="Vagvolgyi C."/>
            <person name="Papp T."/>
            <person name="Martin F.M."/>
            <person name="Miettinen O."/>
            <person name="Hibbett D.S."/>
            <person name="Nagy L.G."/>
        </authorList>
    </citation>
    <scope>NUCLEOTIDE SEQUENCE [LARGE SCALE GENOMIC DNA]</scope>
    <source>
        <strain evidence="4 5">FP101781</strain>
    </source>
</reference>
<gene>
    <name evidence="4" type="ORF">FA13DRAFT_1756568</name>
</gene>
<feature type="compositionally biased region" description="Low complexity" evidence="2">
    <location>
        <begin position="696"/>
        <end position="725"/>
    </location>
</feature>
<protein>
    <submittedName>
        <fullName evidence="4">Glycosyltransferase family 32 protein</fullName>
    </submittedName>
</protein>
<sequence>MSKDLTHLPTHSSAIDEKLEQLERQRNSLTHQPWTRIYHFPIPGMPNRRLRLRLPNDAKLNPLRISRLRRKRGPLFVSLACLAVFFTVILVSKSTGRTQWDPDWQPSPPGNAPTLVFRRQQLQNIWKWEVESGHYPSHANIPWQIGLTETPVNPAVPHRPPTVKPSRYQRPDTDSAVVDTHGSGPKRVYLDLQSHPPNVAYPPRPVPGSVADMDEVMRHCDFSSSKYVRDCLEVLRVGGGLDNGQRFRRENLDDWKYIFVEQPLNASEKAAIPSPPPPLVRRPSAVDPEEGLQKKLGVDLEASLPLPHTREHKAASTLDHPCDPENPRIFHMFWTGPFTDKPFLALMSFLYTQNTGLHIKDWPKDSKVCRPQFWLWINPGPAASAHNPSAVQDMFAELKRNPWAAPFLHPRFKEVIHFKPWNTTEQLDGIPEIKNEWRVLQESLFNSGGHIISVKKAENVTTTLADGSVSVKAAEDDDMLKRTGSKSSSSYDRLSVILSDMARFVLCHRFGGIYLDADTIFLRDWEELWGWKGAFAYRWSRLPDYNTAVLRMNKNSALGSFLFRTALKNGLDFHPMTVTRYTADAHLQGLLLRLPDALFDSAWLNTEDFQRDRPPQPYFTKFQDFFETPDQASGSPQALGFRGFFRGAYSYHFHNFWWKPFDTARNWPDLGARFASTEKIAREAALRKTQAAGAAAQPGAALTGEASTTSASAKASAASESTTAADITPEPEYPTTPGMDKRDLDWSTVLKRTFEAYVRGETPNMYGEWLEWAEQ</sequence>
<dbReference type="PANTHER" id="PTHR22851">
    <property type="entry name" value="U3 SMALL NUCLEOLAR RNA U3 SNORNA ASSOCIATED PROTEIN"/>
    <property type="match status" value="1"/>
</dbReference>
<dbReference type="STRING" id="71717.A0A4Y7SUG6"/>
<evidence type="ECO:0000313" key="4">
    <source>
        <dbReference type="EMBL" id="TEB25513.1"/>
    </source>
</evidence>
<dbReference type="Gene3D" id="3.90.550.20">
    <property type="match status" value="1"/>
</dbReference>
<keyword evidence="4" id="KW-0808">Transferase</keyword>
<keyword evidence="3" id="KW-1133">Transmembrane helix</keyword>
<proteinExistence type="inferred from homology"/>
<dbReference type="GO" id="GO:0000462">
    <property type="term" value="P:maturation of SSU-rRNA from tricistronic rRNA transcript (SSU-rRNA, 5.8S rRNA, LSU-rRNA)"/>
    <property type="evidence" value="ECO:0007669"/>
    <property type="project" value="TreeGrafter"/>
</dbReference>
<dbReference type="InterPro" id="IPR029044">
    <property type="entry name" value="Nucleotide-diphossugar_trans"/>
</dbReference>
<dbReference type="GO" id="GO:0032040">
    <property type="term" value="C:small-subunit processome"/>
    <property type="evidence" value="ECO:0007669"/>
    <property type="project" value="TreeGrafter"/>
</dbReference>
<dbReference type="InterPro" id="IPR007577">
    <property type="entry name" value="GlycoTrfase_DXD_sugar-bd_CS"/>
</dbReference>